<accession>A0A0G8ATT4</accession>
<reference evidence="1 2" key="2">
    <citation type="submission" date="2015-05" db="EMBL/GenBank/DDBJ databases">
        <title>Lifestyle Evolution in Cyanobacterial Symbionts of Sponges.</title>
        <authorList>
            <person name="Burgsdorf I."/>
            <person name="Slaby B.M."/>
            <person name="Handley K.M."/>
            <person name="Haber M."/>
            <person name="Blom J."/>
            <person name="Marshall C.W."/>
            <person name="Gilbert J.A."/>
            <person name="Hentschel U."/>
            <person name="Steindler L."/>
        </authorList>
    </citation>
    <scope>NUCLEOTIDE SEQUENCE [LARGE SCALE GENOMIC DNA]</scope>
    <source>
        <strain evidence="1">15L</strain>
    </source>
</reference>
<dbReference type="PATRIC" id="fig|1608419.3.peg.684"/>
<sequence>MEFGFTGAVSVRKFDGDDHRLTHCMKAVDFIIEFKGKYLFVEVKDPQDSGAIENCRRSWIKTFTSGTLDHNLKYKYRDSFLYEWGEGRAEKPIVYVVLIALDTLDSPLMLSRQDQLRRILPISGPGSRSWVRPIADGCVVLNIESWNRRFQGCPIRRRVPSVTGEQFS</sequence>
<proteinExistence type="predicted"/>
<evidence type="ECO:0000313" key="1">
    <source>
        <dbReference type="EMBL" id="KKZ11100.1"/>
    </source>
</evidence>
<gene>
    <name evidence="1" type="ORF">TQ37_07725</name>
</gene>
<reference evidence="1 2" key="1">
    <citation type="submission" date="2015-02" db="EMBL/GenBank/DDBJ databases">
        <authorList>
            <person name="Slaby B."/>
            <person name="Hentschel U."/>
        </authorList>
    </citation>
    <scope>NUCLEOTIDE SEQUENCE [LARGE SCALE GENOMIC DNA]</scope>
    <source>
        <strain evidence="1">15L</strain>
    </source>
</reference>
<dbReference type="EMBL" id="JYFQ01000153">
    <property type="protein sequence ID" value="KKZ11100.1"/>
    <property type="molecule type" value="Genomic_DNA"/>
</dbReference>
<protein>
    <submittedName>
        <fullName evidence="1">Uncharacterized protein</fullName>
    </submittedName>
</protein>
<organism evidence="1 2">
    <name type="scientific">Candidatus Synechococcus spongiarum 15L</name>
    <dbReference type="NCBI Taxonomy" id="1608419"/>
    <lineage>
        <taxon>Bacteria</taxon>
        <taxon>Bacillati</taxon>
        <taxon>Cyanobacteriota</taxon>
        <taxon>Cyanophyceae</taxon>
        <taxon>Synechococcales</taxon>
        <taxon>Synechococcaceae</taxon>
        <taxon>Synechococcus</taxon>
    </lineage>
</organism>
<name>A0A0G8ATT4_9SYNE</name>
<dbReference type="Proteomes" id="UP000035037">
    <property type="component" value="Unassembled WGS sequence"/>
</dbReference>
<comment type="caution">
    <text evidence="1">The sequence shown here is derived from an EMBL/GenBank/DDBJ whole genome shotgun (WGS) entry which is preliminary data.</text>
</comment>
<dbReference type="AlphaFoldDB" id="A0A0G8ATT4"/>
<evidence type="ECO:0000313" key="2">
    <source>
        <dbReference type="Proteomes" id="UP000035037"/>
    </source>
</evidence>